<evidence type="ECO:0000313" key="2">
    <source>
        <dbReference type="WBParaSite" id="SPAL_0001314400.1"/>
    </source>
</evidence>
<protein>
    <submittedName>
        <fullName evidence="2">F-box domain-containing protein</fullName>
    </submittedName>
</protein>
<accession>A0A0N5C5B5</accession>
<proteinExistence type="predicted"/>
<dbReference type="WBParaSite" id="SPAL_0001314400.1">
    <property type="protein sequence ID" value="SPAL_0001314400.1"/>
    <property type="gene ID" value="SPAL_0001314400"/>
</dbReference>
<dbReference type="Proteomes" id="UP000046392">
    <property type="component" value="Unplaced"/>
</dbReference>
<name>A0A0N5C5B5_STREA</name>
<evidence type="ECO:0000313" key="1">
    <source>
        <dbReference type="Proteomes" id="UP000046392"/>
    </source>
</evidence>
<sequence>MSNNDLVIFCFTEPTISRNIFNYISSYEDIINLSSSCKFFKNLLNLTPKNMVSYNENCFYEISLDRHPETNRPYVTCYNPFSRTKRSSYLFEDEIAYLSTLSNNYFTFQSEMTTEVDIDFGNISPYFANEIIDKLGEFINELTKLFKNAKILNLSLSLSLTNTGYDYLGRLLSQLKSDTIETIKFSVQDLFQIIPQNSILGNLTLFDGLPRFKEIYVSGFLSTEYHYRFNVTDSILAHFIRCLGNRKSCILNFSELNYSFIHQEAIAEYMELSSSYGFYIHYKDEFDFPSTIYIPLSDRQPFSRSNIFSNITSISVKIRTHQLFYPIVKGIEELVKLKEIHVTMLNININNISNVSWKNLKSLQLFNLDYCLSEEVHPIIAKNADYSDQLVVIKYFASLLPSSVTKLRLHNIYCITNDVSKYVSELLPNIQFLWIQCGIFENNKCLENFKNIKYLILLNVQDVIIPKSVELFIMEQKWVIANPEDVEKILKRYSESFSYLILQKPSLCRTYFNNLYKSKEFFEIIHYYHINNPPSRFSKIPRF</sequence>
<dbReference type="AlphaFoldDB" id="A0A0N5C5B5"/>
<organism evidence="1 2">
    <name type="scientific">Strongyloides papillosus</name>
    <name type="common">Intestinal threadworm</name>
    <dbReference type="NCBI Taxonomy" id="174720"/>
    <lineage>
        <taxon>Eukaryota</taxon>
        <taxon>Metazoa</taxon>
        <taxon>Ecdysozoa</taxon>
        <taxon>Nematoda</taxon>
        <taxon>Chromadorea</taxon>
        <taxon>Rhabditida</taxon>
        <taxon>Tylenchina</taxon>
        <taxon>Panagrolaimomorpha</taxon>
        <taxon>Strongyloidoidea</taxon>
        <taxon>Strongyloididae</taxon>
        <taxon>Strongyloides</taxon>
    </lineage>
</organism>
<reference evidence="2" key="1">
    <citation type="submission" date="2017-02" db="UniProtKB">
        <authorList>
            <consortium name="WormBaseParasite"/>
        </authorList>
    </citation>
    <scope>IDENTIFICATION</scope>
</reference>
<keyword evidence="1" id="KW-1185">Reference proteome</keyword>